<dbReference type="InterPro" id="IPR003362">
    <property type="entry name" value="Bact_transf"/>
</dbReference>
<proteinExistence type="inferred from homology"/>
<dbReference type="Pfam" id="PF02397">
    <property type="entry name" value="Bac_transf"/>
    <property type="match status" value="1"/>
</dbReference>
<feature type="domain" description="Bacterial sugar transferase" evidence="3">
    <location>
        <begin position="7"/>
        <end position="186"/>
    </location>
</feature>
<dbReference type="OrthoDB" id="9808602at2"/>
<dbReference type="EMBL" id="NOII01000003">
    <property type="protein sequence ID" value="OYD57602.1"/>
    <property type="molecule type" value="Genomic_DNA"/>
</dbReference>
<gene>
    <name evidence="4" type="ORF">CGZ90_13115</name>
</gene>
<keyword evidence="2" id="KW-0472">Membrane</keyword>
<keyword evidence="2" id="KW-1133">Transmembrane helix</keyword>
<dbReference type="PANTHER" id="PTHR30576:SF0">
    <property type="entry name" value="UNDECAPRENYL-PHOSPHATE N-ACETYLGALACTOSAMINYL 1-PHOSPHATE TRANSFERASE-RELATED"/>
    <property type="match status" value="1"/>
</dbReference>
<evidence type="ECO:0000313" key="4">
    <source>
        <dbReference type="EMBL" id="OYD57602.1"/>
    </source>
</evidence>
<dbReference type="AlphaFoldDB" id="A0A235F8N4"/>
<comment type="similarity">
    <text evidence="1">Belongs to the bacterial sugar transferase family.</text>
</comment>
<organism evidence="4 5">
    <name type="scientific">Fictibacillus aquaticus</name>
    <dbReference type="NCBI Taxonomy" id="2021314"/>
    <lineage>
        <taxon>Bacteria</taxon>
        <taxon>Bacillati</taxon>
        <taxon>Bacillota</taxon>
        <taxon>Bacilli</taxon>
        <taxon>Bacillales</taxon>
        <taxon>Fictibacillaceae</taxon>
        <taxon>Fictibacillus</taxon>
    </lineage>
</organism>
<evidence type="ECO:0000256" key="2">
    <source>
        <dbReference type="SAM" id="Phobius"/>
    </source>
</evidence>
<sequence>MYKMFIKRIIDLILAFILLPFWFLFLLIVGPCIYFQDRGSIFYIAPRLGKNGKKFNMFKFRTMYVNAPDLRNNDRSTFSSEDDLRLTKIGKLIRKTSLDETPQLLNILKGDMSFIGPRPDLPEAKEIYSNMEKKKLNVRPGVTGYNQAYYRNSATTKEKFRNDVYYVDNISLVLDLKIFFSTLKNVALRKNVFNNKTTLNSRGIDK</sequence>
<keyword evidence="4" id="KW-0808">Transferase</keyword>
<feature type="transmembrane region" description="Helical" evidence="2">
    <location>
        <begin position="12"/>
        <end position="36"/>
    </location>
</feature>
<evidence type="ECO:0000259" key="3">
    <source>
        <dbReference type="Pfam" id="PF02397"/>
    </source>
</evidence>
<comment type="caution">
    <text evidence="4">The sequence shown here is derived from an EMBL/GenBank/DDBJ whole genome shotgun (WGS) entry which is preliminary data.</text>
</comment>
<evidence type="ECO:0000256" key="1">
    <source>
        <dbReference type="ARBA" id="ARBA00006464"/>
    </source>
</evidence>
<dbReference type="GO" id="GO:0016780">
    <property type="term" value="F:phosphotransferase activity, for other substituted phosphate groups"/>
    <property type="evidence" value="ECO:0007669"/>
    <property type="project" value="TreeGrafter"/>
</dbReference>
<dbReference type="PANTHER" id="PTHR30576">
    <property type="entry name" value="COLANIC BIOSYNTHESIS UDP-GLUCOSE LIPID CARRIER TRANSFERASE"/>
    <property type="match status" value="1"/>
</dbReference>
<keyword evidence="2" id="KW-0812">Transmembrane</keyword>
<evidence type="ECO:0000313" key="5">
    <source>
        <dbReference type="Proteomes" id="UP000215059"/>
    </source>
</evidence>
<keyword evidence="5" id="KW-1185">Reference proteome</keyword>
<dbReference type="Proteomes" id="UP000215059">
    <property type="component" value="Unassembled WGS sequence"/>
</dbReference>
<name>A0A235F8N4_9BACL</name>
<accession>A0A235F8N4</accession>
<reference evidence="4 5" key="1">
    <citation type="submission" date="2017-07" db="EMBL/GenBank/DDBJ databases">
        <title>Fictibacillus sp. nov. GDSW-R2A3 Genome sequencing and assembly.</title>
        <authorList>
            <person name="Mayilraj S."/>
        </authorList>
    </citation>
    <scope>NUCLEOTIDE SEQUENCE [LARGE SCALE GENOMIC DNA]</scope>
    <source>
        <strain evidence="4 5">GDSW-R2A3</strain>
    </source>
</reference>
<protein>
    <submittedName>
        <fullName evidence="4">UDP-phosphate galactose phosphotransferase</fullName>
    </submittedName>
</protein>
<dbReference type="RefSeq" id="WP_094252953.1">
    <property type="nucleotide sequence ID" value="NZ_JBHLXL010000001.1"/>
</dbReference>